<evidence type="ECO:0000313" key="9">
    <source>
        <dbReference type="Proteomes" id="UP000268016"/>
    </source>
</evidence>
<comment type="similarity">
    <text evidence="2">Belongs to the bacterial solute-binding protein 8 family.</text>
</comment>
<comment type="subcellular location">
    <subcellularLocation>
        <location evidence="1">Cell envelope</location>
    </subcellularLocation>
</comment>
<gene>
    <name evidence="8" type="ORF">EAT49_08905</name>
</gene>
<dbReference type="EMBL" id="RDRB01000004">
    <property type="protein sequence ID" value="ROU02450.1"/>
    <property type="molecule type" value="Genomic_DNA"/>
</dbReference>
<dbReference type="PANTHER" id="PTHR30532:SF1">
    <property type="entry name" value="IRON(3+)-HYDROXAMATE-BINDING PROTEIN FHUD"/>
    <property type="match status" value="1"/>
</dbReference>
<evidence type="ECO:0000256" key="3">
    <source>
        <dbReference type="ARBA" id="ARBA00022448"/>
    </source>
</evidence>
<evidence type="ECO:0000313" key="8">
    <source>
        <dbReference type="EMBL" id="ROU02450.1"/>
    </source>
</evidence>
<dbReference type="SUPFAM" id="SSF53807">
    <property type="entry name" value="Helical backbone' metal receptor"/>
    <property type="match status" value="1"/>
</dbReference>
<keyword evidence="4" id="KW-0408">Iron</keyword>
<dbReference type="OrthoDB" id="63946at2"/>
<dbReference type="AlphaFoldDB" id="A0A3N2R4N2"/>
<dbReference type="Gene3D" id="3.40.50.1980">
    <property type="entry name" value="Nitrogenase molybdenum iron protein domain"/>
    <property type="match status" value="2"/>
</dbReference>
<dbReference type="GO" id="GO:1901678">
    <property type="term" value="P:iron coordination entity transport"/>
    <property type="evidence" value="ECO:0007669"/>
    <property type="project" value="UniProtKB-ARBA"/>
</dbReference>
<evidence type="ECO:0000259" key="7">
    <source>
        <dbReference type="PROSITE" id="PS50983"/>
    </source>
</evidence>
<feature type="region of interest" description="Disordered" evidence="6">
    <location>
        <begin position="1"/>
        <end position="46"/>
    </location>
</feature>
<dbReference type="PROSITE" id="PS50983">
    <property type="entry name" value="FE_B12_PBP"/>
    <property type="match status" value="1"/>
</dbReference>
<dbReference type="PANTHER" id="PTHR30532">
    <property type="entry name" value="IRON III DICITRATE-BINDING PERIPLASMIC PROTEIN"/>
    <property type="match status" value="1"/>
</dbReference>
<feature type="domain" description="Fe/B12 periplasmic-binding" evidence="7">
    <location>
        <begin position="101"/>
        <end position="361"/>
    </location>
</feature>
<proteinExistence type="inferred from homology"/>
<keyword evidence="4" id="KW-0406">Ion transport</keyword>
<keyword evidence="4" id="KW-0410">Iron transport</keyword>
<protein>
    <recommendedName>
        <fullName evidence="7">Fe/B12 periplasmic-binding domain-containing protein</fullName>
    </recommendedName>
</protein>
<evidence type="ECO:0000256" key="1">
    <source>
        <dbReference type="ARBA" id="ARBA00004196"/>
    </source>
</evidence>
<reference evidence="8 9" key="1">
    <citation type="submission" date="2018-10" db="EMBL/GenBank/DDBJ databases">
        <title>Histidinibacterium lentulum gen. nov., sp. nov., a marine bacterium from the culture broth of Picochlorum sp. 122.</title>
        <authorList>
            <person name="Wang G."/>
        </authorList>
    </citation>
    <scope>NUCLEOTIDE SEQUENCE [LARGE SCALE GENOMIC DNA]</scope>
    <source>
        <strain evidence="8 9">B17</strain>
    </source>
</reference>
<name>A0A3N2R4N2_9RHOB</name>
<dbReference type="InterPro" id="IPR002491">
    <property type="entry name" value="ABC_transptr_periplasmic_BD"/>
</dbReference>
<dbReference type="InterPro" id="IPR051313">
    <property type="entry name" value="Bact_iron-sidero_bind"/>
</dbReference>
<keyword evidence="9" id="KW-1185">Reference proteome</keyword>
<comment type="caution">
    <text evidence="8">The sequence shown here is derived from an EMBL/GenBank/DDBJ whole genome shotgun (WGS) entry which is preliminary data.</text>
</comment>
<keyword evidence="3" id="KW-0813">Transport</keyword>
<evidence type="ECO:0000256" key="4">
    <source>
        <dbReference type="ARBA" id="ARBA00022496"/>
    </source>
</evidence>
<evidence type="ECO:0000256" key="6">
    <source>
        <dbReference type="SAM" id="MobiDB-lite"/>
    </source>
</evidence>
<keyword evidence="5" id="KW-0732">Signal</keyword>
<evidence type="ECO:0000256" key="2">
    <source>
        <dbReference type="ARBA" id="ARBA00008814"/>
    </source>
</evidence>
<evidence type="ECO:0000256" key="5">
    <source>
        <dbReference type="ARBA" id="ARBA00022729"/>
    </source>
</evidence>
<sequence length="363" mass="39419">MAPAPIFTPGSRSSRRRSGAALSRDRPRRAPADPMHPIPIPSPKGRPMIRPTLVTLLALGAAPAVAQDCAQGQRAFDHAAGETCIPADPQRIASLRADQITTPLLDIGAPVIATEMGRMEDGSAYVRGASDIFGQDVVDAAGLIDLGGHNPPDLEAVAAAAPDLIMIRGYQSEALEQLSAIAPTVVVPDNMPYLEHLAWLADVAGVTESYDERLDRYRARLAKAREAIGDPSAITLSRFDLWEDGLWFYPNWGAVDQVIDDLGFARPAIQAEATENIFGLSVERLPDFDGDILIASRAPRFGQSIPMLTDQWDTVAPFWRDLSAVKEGELYWYERDVWVGYSFASLDNVLDGLTLIAAGRDFD</sequence>
<dbReference type="GO" id="GO:0030288">
    <property type="term" value="C:outer membrane-bounded periplasmic space"/>
    <property type="evidence" value="ECO:0007669"/>
    <property type="project" value="TreeGrafter"/>
</dbReference>
<accession>A0A3N2R4N2</accession>
<feature type="compositionally biased region" description="Pro residues" evidence="6">
    <location>
        <begin position="34"/>
        <end position="44"/>
    </location>
</feature>
<dbReference type="Proteomes" id="UP000268016">
    <property type="component" value="Unassembled WGS sequence"/>
</dbReference>
<dbReference type="Pfam" id="PF01497">
    <property type="entry name" value="Peripla_BP_2"/>
    <property type="match status" value="1"/>
</dbReference>
<organism evidence="8 9">
    <name type="scientific">Histidinibacterium lentulum</name>
    <dbReference type="NCBI Taxonomy" id="2480588"/>
    <lineage>
        <taxon>Bacteria</taxon>
        <taxon>Pseudomonadati</taxon>
        <taxon>Pseudomonadota</taxon>
        <taxon>Alphaproteobacteria</taxon>
        <taxon>Rhodobacterales</taxon>
        <taxon>Paracoccaceae</taxon>
        <taxon>Histidinibacterium</taxon>
    </lineage>
</organism>